<evidence type="ECO:0000256" key="1">
    <source>
        <dbReference type="ARBA" id="ARBA00004613"/>
    </source>
</evidence>
<evidence type="ECO:0000256" key="6">
    <source>
        <dbReference type="SAM" id="MobiDB-lite"/>
    </source>
</evidence>
<evidence type="ECO:0000256" key="4">
    <source>
        <dbReference type="ARBA" id="ARBA00022729"/>
    </source>
</evidence>
<proteinExistence type="inferred from homology"/>
<evidence type="ECO:0000313" key="9">
    <source>
        <dbReference type="Proteomes" id="UP001161017"/>
    </source>
</evidence>
<evidence type="ECO:0000313" key="8">
    <source>
        <dbReference type="EMBL" id="MDI1486259.1"/>
    </source>
</evidence>
<organism evidence="8 9">
    <name type="scientific">Ramalina farinacea</name>
    <dbReference type="NCBI Taxonomy" id="258253"/>
    <lineage>
        <taxon>Eukaryota</taxon>
        <taxon>Fungi</taxon>
        <taxon>Dikarya</taxon>
        <taxon>Ascomycota</taxon>
        <taxon>Pezizomycotina</taxon>
        <taxon>Lecanoromycetes</taxon>
        <taxon>OSLEUM clade</taxon>
        <taxon>Lecanoromycetidae</taxon>
        <taxon>Lecanorales</taxon>
        <taxon>Lecanorineae</taxon>
        <taxon>Ramalinaceae</taxon>
        <taxon>Ramalina</taxon>
    </lineage>
</organism>
<protein>
    <recommendedName>
        <fullName evidence="10">Gamma interferon inducible lysosomal thiol reductase</fullName>
    </recommendedName>
</protein>
<evidence type="ECO:0000256" key="2">
    <source>
        <dbReference type="ARBA" id="ARBA00005679"/>
    </source>
</evidence>
<name>A0AA43QJ18_9LECA</name>
<gene>
    <name evidence="8" type="ORF">OHK93_005485</name>
</gene>
<keyword evidence="7" id="KW-0812">Transmembrane</keyword>
<keyword evidence="5" id="KW-0325">Glycoprotein</keyword>
<dbReference type="PANTHER" id="PTHR13234">
    <property type="entry name" value="GAMMA-INTERFERON INDUCIBLE LYSOSOMAL THIOL REDUCTASE GILT"/>
    <property type="match status" value="1"/>
</dbReference>
<dbReference type="EMBL" id="JAPUFD010000003">
    <property type="protein sequence ID" value="MDI1486259.1"/>
    <property type="molecule type" value="Genomic_DNA"/>
</dbReference>
<keyword evidence="9" id="KW-1185">Reference proteome</keyword>
<dbReference type="InterPro" id="IPR004911">
    <property type="entry name" value="Interferon-induced_GILT"/>
</dbReference>
<evidence type="ECO:0008006" key="10">
    <source>
        <dbReference type="Google" id="ProtNLM"/>
    </source>
</evidence>
<dbReference type="PANTHER" id="PTHR13234:SF8">
    <property type="entry name" value="GAMMA-INTERFERON-INDUCIBLE LYSOSOMAL THIOL REDUCTASE"/>
    <property type="match status" value="1"/>
</dbReference>
<dbReference type="GO" id="GO:0005576">
    <property type="term" value="C:extracellular region"/>
    <property type="evidence" value="ECO:0007669"/>
    <property type="project" value="UniProtKB-SubCell"/>
</dbReference>
<accession>A0AA43QJ18</accession>
<keyword evidence="3" id="KW-0964">Secreted</keyword>
<evidence type="ECO:0000256" key="5">
    <source>
        <dbReference type="ARBA" id="ARBA00023180"/>
    </source>
</evidence>
<feature type="transmembrane region" description="Helical" evidence="7">
    <location>
        <begin position="36"/>
        <end position="54"/>
    </location>
</feature>
<evidence type="ECO:0000256" key="7">
    <source>
        <dbReference type="SAM" id="Phobius"/>
    </source>
</evidence>
<keyword evidence="7" id="KW-0472">Membrane</keyword>
<feature type="region of interest" description="Disordered" evidence="6">
    <location>
        <begin position="1"/>
        <end position="31"/>
    </location>
</feature>
<evidence type="ECO:0000256" key="3">
    <source>
        <dbReference type="ARBA" id="ARBA00022525"/>
    </source>
</evidence>
<reference evidence="8" key="1">
    <citation type="journal article" date="2023" name="Genome Biol. Evol.">
        <title>First Whole Genome Sequence and Flow Cytometry Genome Size Data for the Lichen-Forming Fungus Ramalina farinacea (Ascomycota).</title>
        <authorList>
            <person name="Llewellyn T."/>
            <person name="Mian S."/>
            <person name="Hill R."/>
            <person name="Leitch I.J."/>
            <person name="Gaya E."/>
        </authorList>
    </citation>
    <scope>NUCLEOTIDE SEQUENCE</scope>
    <source>
        <strain evidence="8">LIQ254RAFAR</strain>
    </source>
</reference>
<dbReference type="GO" id="GO:0016671">
    <property type="term" value="F:oxidoreductase activity, acting on a sulfur group of donors, disulfide as acceptor"/>
    <property type="evidence" value="ECO:0007669"/>
    <property type="project" value="InterPro"/>
</dbReference>
<dbReference type="Pfam" id="PF03227">
    <property type="entry name" value="GILT"/>
    <property type="match status" value="1"/>
</dbReference>
<keyword evidence="4" id="KW-0732">Signal</keyword>
<keyword evidence="7" id="KW-1133">Transmembrane helix</keyword>
<sequence>MNDKGSHLPRYGNDVRGDYSDVKSNKTQPSYRTRRGVRTLTSIAICFFLIVYIMPKCLRMFPSFHVDDPDQPIRNVETNATLVPLEAHVMSKCPDARDCLVDLVVPAMEQIVDKVDFTLSYIGDVAADDTVQCKHGGTECLGNMLGLCAAQLFPHDVKRSLGFSTCMIMSYEQIPSRALVQRCSLEHGISFDDLNACISEEGKGLDLLEASVIRSQKAGVLKSCTVRLADNIWCIRDGAEWKDCPEGHDVKDLVHAVESRYHNLTSS</sequence>
<feature type="compositionally biased region" description="Basic and acidic residues" evidence="6">
    <location>
        <begin position="13"/>
        <end position="24"/>
    </location>
</feature>
<comment type="caution">
    <text evidence="8">The sequence shown here is derived from an EMBL/GenBank/DDBJ whole genome shotgun (WGS) entry which is preliminary data.</text>
</comment>
<dbReference type="AlphaFoldDB" id="A0AA43QJ18"/>
<comment type="similarity">
    <text evidence="2">Belongs to the GILT family.</text>
</comment>
<dbReference type="Proteomes" id="UP001161017">
    <property type="component" value="Unassembled WGS sequence"/>
</dbReference>
<comment type="subcellular location">
    <subcellularLocation>
        <location evidence="1">Secreted</location>
    </subcellularLocation>
</comment>